<proteinExistence type="predicted"/>
<dbReference type="GO" id="GO:0009231">
    <property type="term" value="P:riboflavin biosynthetic process"/>
    <property type="evidence" value="ECO:0007669"/>
    <property type="project" value="UniProtKB-UniPathway"/>
</dbReference>
<dbReference type="EMBL" id="BARW01019599">
    <property type="protein sequence ID" value="GAI97176.1"/>
    <property type="molecule type" value="Genomic_DNA"/>
</dbReference>
<protein>
    <recommendedName>
        <fullName evidence="5">3,4-dihydroxy-2-butanone 4-phosphate synthase</fullName>
    </recommendedName>
</protein>
<dbReference type="GO" id="GO:0046872">
    <property type="term" value="F:metal ion binding"/>
    <property type="evidence" value="ECO:0007669"/>
    <property type="project" value="UniProtKB-KW"/>
</dbReference>
<dbReference type="Pfam" id="PF00926">
    <property type="entry name" value="DHBP_synthase"/>
    <property type="match status" value="1"/>
</dbReference>
<name>X1U0P7_9ZZZZ</name>
<dbReference type="PANTHER" id="PTHR21327">
    <property type="entry name" value="GTP CYCLOHYDROLASE II-RELATED"/>
    <property type="match status" value="1"/>
</dbReference>
<dbReference type="SUPFAM" id="SSF55821">
    <property type="entry name" value="YrdC/RibB"/>
    <property type="match status" value="1"/>
</dbReference>
<keyword evidence="2" id="KW-0686">Riboflavin biosynthesis</keyword>
<keyword evidence="3" id="KW-0479">Metal-binding</keyword>
<comment type="caution">
    <text evidence="4">The sequence shown here is derived from an EMBL/GenBank/DDBJ whole genome shotgun (WGS) entry which is preliminary data.</text>
</comment>
<dbReference type="GO" id="GO:0008686">
    <property type="term" value="F:3,4-dihydroxy-2-butanone-4-phosphate synthase activity"/>
    <property type="evidence" value="ECO:0007669"/>
    <property type="project" value="InterPro"/>
</dbReference>
<dbReference type="UniPathway" id="UPA00275"/>
<sequence length="213" mass="23282">MFSRVRKAVKAFQERRFVIIFSEDEKEADLAIPAQEITAEAILFAARVASGLLCLALPKTRLRQLEIDSLPSRYRATDTPFYSPVDAKEVEHSGVSPKDRAFTIRKIIDPDTKPSDLARPGHVMLLGAHADGLIGRDGHTEAVVELCKLAGLYPGGVLCELVGDSGDMMNARDLKTLARNLKIPIITTGALAEFLRSFIPKKKSGVDLTNISP</sequence>
<dbReference type="InterPro" id="IPR017945">
    <property type="entry name" value="DHBP_synth_RibB-like_a/b_dom"/>
</dbReference>
<dbReference type="AlphaFoldDB" id="X1U0P7"/>
<evidence type="ECO:0000256" key="2">
    <source>
        <dbReference type="ARBA" id="ARBA00022619"/>
    </source>
</evidence>
<accession>X1U0P7</accession>
<evidence type="ECO:0000313" key="4">
    <source>
        <dbReference type="EMBL" id="GAI97176.1"/>
    </source>
</evidence>
<dbReference type="PANTHER" id="PTHR21327:SF18">
    <property type="entry name" value="3,4-DIHYDROXY-2-BUTANONE 4-PHOSPHATE SYNTHASE"/>
    <property type="match status" value="1"/>
</dbReference>
<gene>
    <name evidence="4" type="ORF">S12H4_33277</name>
</gene>
<reference evidence="4" key="1">
    <citation type="journal article" date="2014" name="Front. Microbiol.">
        <title>High frequency of phylogenetically diverse reductive dehalogenase-homologous genes in deep subseafloor sedimentary metagenomes.</title>
        <authorList>
            <person name="Kawai M."/>
            <person name="Futagami T."/>
            <person name="Toyoda A."/>
            <person name="Takaki Y."/>
            <person name="Nishi S."/>
            <person name="Hori S."/>
            <person name="Arai W."/>
            <person name="Tsubouchi T."/>
            <person name="Morono Y."/>
            <person name="Uchiyama I."/>
            <person name="Ito T."/>
            <person name="Fujiyama A."/>
            <person name="Inagaki F."/>
            <person name="Takami H."/>
        </authorList>
    </citation>
    <scope>NUCLEOTIDE SEQUENCE</scope>
    <source>
        <strain evidence="4">Expedition CK06-06</strain>
    </source>
</reference>
<evidence type="ECO:0000256" key="3">
    <source>
        <dbReference type="ARBA" id="ARBA00022723"/>
    </source>
</evidence>
<organism evidence="4">
    <name type="scientific">marine sediment metagenome</name>
    <dbReference type="NCBI Taxonomy" id="412755"/>
    <lineage>
        <taxon>unclassified sequences</taxon>
        <taxon>metagenomes</taxon>
        <taxon>ecological metagenomes</taxon>
    </lineage>
</organism>
<evidence type="ECO:0008006" key="5">
    <source>
        <dbReference type="Google" id="ProtNLM"/>
    </source>
</evidence>
<comment type="pathway">
    <text evidence="1">Cofactor biosynthesis; riboflavin biosynthesis.</text>
</comment>
<dbReference type="GO" id="GO:0005829">
    <property type="term" value="C:cytosol"/>
    <property type="evidence" value="ECO:0007669"/>
    <property type="project" value="TreeGrafter"/>
</dbReference>
<dbReference type="InterPro" id="IPR000422">
    <property type="entry name" value="DHBP_synthase_RibB"/>
</dbReference>
<evidence type="ECO:0000256" key="1">
    <source>
        <dbReference type="ARBA" id="ARBA00005104"/>
    </source>
</evidence>
<dbReference type="Gene3D" id="3.90.870.10">
    <property type="entry name" value="DHBP synthase"/>
    <property type="match status" value="1"/>
</dbReference>